<feature type="compositionally biased region" description="Basic and acidic residues" evidence="1">
    <location>
        <begin position="170"/>
        <end position="179"/>
    </location>
</feature>
<accession>A0A6L2M7I0</accession>
<proteinExistence type="predicted"/>
<name>A0A6L2M7I0_TANCI</name>
<dbReference type="AlphaFoldDB" id="A0A6L2M7I0"/>
<evidence type="ECO:0000256" key="1">
    <source>
        <dbReference type="SAM" id="MobiDB-lite"/>
    </source>
</evidence>
<dbReference type="Pfam" id="PF14223">
    <property type="entry name" value="Retrotran_gag_2"/>
    <property type="match status" value="1"/>
</dbReference>
<dbReference type="PANTHER" id="PTHR34676:SF8">
    <property type="entry name" value="TRANSMEMBRANE PROTEIN"/>
    <property type="match status" value="1"/>
</dbReference>
<protein>
    <submittedName>
        <fullName evidence="2">Protein crowded nuclei 4-like</fullName>
    </submittedName>
</protein>
<organism evidence="2">
    <name type="scientific">Tanacetum cinerariifolium</name>
    <name type="common">Dalmatian daisy</name>
    <name type="synonym">Chrysanthemum cinerariifolium</name>
    <dbReference type="NCBI Taxonomy" id="118510"/>
    <lineage>
        <taxon>Eukaryota</taxon>
        <taxon>Viridiplantae</taxon>
        <taxon>Streptophyta</taxon>
        <taxon>Embryophyta</taxon>
        <taxon>Tracheophyta</taxon>
        <taxon>Spermatophyta</taxon>
        <taxon>Magnoliopsida</taxon>
        <taxon>eudicotyledons</taxon>
        <taxon>Gunneridae</taxon>
        <taxon>Pentapetalae</taxon>
        <taxon>asterids</taxon>
        <taxon>campanulids</taxon>
        <taxon>Asterales</taxon>
        <taxon>Asteraceae</taxon>
        <taxon>Asteroideae</taxon>
        <taxon>Anthemideae</taxon>
        <taxon>Anthemidinae</taxon>
        <taxon>Tanacetum</taxon>
    </lineage>
</organism>
<dbReference type="EMBL" id="BKCJ010005775">
    <property type="protein sequence ID" value="GEU68572.1"/>
    <property type="molecule type" value="Genomic_DNA"/>
</dbReference>
<reference evidence="2" key="1">
    <citation type="journal article" date="2019" name="Sci. Rep.">
        <title>Draft genome of Tanacetum cinerariifolium, the natural source of mosquito coil.</title>
        <authorList>
            <person name="Yamashiro T."/>
            <person name="Shiraishi A."/>
            <person name="Satake H."/>
            <person name="Nakayama K."/>
        </authorList>
    </citation>
    <scope>NUCLEOTIDE SEQUENCE</scope>
</reference>
<gene>
    <name evidence="2" type="ORF">Tci_040550</name>
</gene>
<dbReference type="PANTHER" id="PTHR34676">
    <property type="entry name" value="DUF4219 DOMAIN-CONTAINING PROTEIN-RELATED"/>
    <property type="match status" value="1"/>
</dbReference>
<evidence type="ECO:0000313" key="2">
    <source>
        <dbReference type="EMBL" id="GEU68572.1"/>
    </source>
</evidence>
<feature type="region of interest" description="Disordered" evidence="1">
    <location>
        <begin position="162"/>
        <end position="194"/>
    </location>
</feature>
<comment type="caution">
    <text evidence="2">The sequence shown here is derived from an EMBL/GenBank/DDBJ whole genome shotgun (WGS) entry which is preliminary data.</text>
</comment>
<feature type="region of interest" description="Disordered" evidence="1">
    <location>
        <begin position="1"/>
        <end position="21"/>
    </location>
</feature>
<sequence length="310" mass="36098">MAQEKYVEGTTFARSRHDEKKQLGKGNEDKMTLYNALPRKEYETVFMCKTADEVCHTLIITHQGNSQVKNYNIDLLTQEYEKFSISNEDTIDIGFTRFIAILTSLFLDLDYSRKNHIRKFLRALPLKWKAKVYEMVWDNDGVAFKTTKEKVKSLALKSKVTREQTSNDSDSQKGSDKMFGRGRGNIFGNKGGERSRQKGVCYNCGIEGYFANKPTKGLIYLNSKNEKRFMNLEELSKFCDATLEKVLNEVKLKIFETEFLNKAPLLESLDLMIMKTYKREIKKCLSHSEQMRRCESFVNGRLILRTMRRQ</sequence>